<keyword evidence="4 12" id="KW-0479">Metal-binding</keyword>
<evidence type="ECO:0000256" key="7">
    <source>
        <dbReference type="ARBA" id="ARBA00023004"/>
    </source>
</evidence>
<comment type="cofactor">
    <cofactor evidence="1 12">
        <name>heme b</name>
        <dbReference type="ChEBI" id="CHEBI:60344"/>
    </cofactor>
</comment>
<comment type="similarity">
    <text evidence="12">Belongs to the COX15/CtaA family. Type 2 subfamily.</text>
</comment>
<dbReference type="AlphaFoldDB" id="A0A6M1RSV2"/>
<evidence type="ECO:0000256" key="11">
    <source>
        <dbReference type="ARBA" id="ARBA00048044"/>
    </source>
</evidence>
<keyword evidence="6 12" id="KW-0560">Oxidoreductase</keyword>
<name>A0A6M1RSV2_9HYPH</name>
<comment type="subcellular location">
    <subcellularLocation>
        <location evidence="12">Cell membrane</location>
        <topology evidence="12">Multi-pass membrane protein</topology>
    </subcellularLocation>
    <subcellularLocation>
        <location evidence="2">Membrane</location>
        <topology evidence="2">Multi-pass membrane protein</topology>
    </subcellularLocation>
</comment>
<evidence type="ECO:0000256" key="3">
    <source>
        <dbReference type="ARBA" id="ARBA00022692"/>
    </source>
</evidence>
<keyword evidence="12" id="KW-1003">Cell membrane</keyword>
<dbReference type="GO" id="GO:0046872">
    <property type="term" value="F:metal ion binding"/>
    <property type="evidence" value="ECO:0007669"/>
    <property type="project" value="UniProtKB-KW"/>
</dbReference>
<evidence type="ECO:0000256" key="4">
    <source>
        <dbReference type="ARBA" id="ARBA00022723"/>
    </source>
</evidence>
<feature type="binding site" description="axial binding residue" evidence="12">
    <location>
        <position position="330"/>
    </location>
    <ligand>
        <name>heme</name>
        <dbReference type="ChEBI" id="CHEBI:30413"/>
    </ligand>
    <ligandPart>
        <name>Fe</name>
        <dbReference type="ChEBI" id="CHEBI:18248"/>
    </ligandPart>
</feature>
<evidence type="ECO:0000256" key="8">
    <source>
        <dbReference type="ARBA" id="ARBA00023133"/>
    </source>
</evidence>
<feature type="transmembrane region" description="Helical" evidence="12">
    <location>
        <begin position="328"/>
        <end position="349"/>
    </location>
</feature>
<sequence length="423" mass="47243">MRIVPMNERKRAGIVYPSCLLANGPISSRRECPPAGRGLVLHGQVMQINSINEDGRMTDAASTTEIQVRQAMERSGRNRRSIRIWLGVVLVTLFCLVLVGGATRLTGSGLSITEWKPIHGVIPPLSAEEWQEEFALYQRIPQYQQINKGMTVDEFKSIFWWEWAHRLLARSIGVIFALPLLYFWLTGKVERRLRWPLVGLLALGGFQGFIGWWMVSSGLSKLTSVSQYRLATHLVIACLIFAACMWIMRGLSPHSGDAPPTATSRRWAGMLAFLALFQIYLGALVAGLDAGLAYNTWPLMDGAVVPSDLFIQQPWWINLFENPKTVQYVHRLGAYLLLAVALWHMIQSLRAAPQTTHSRRSVVLFALIMIQAAIGITTLLLQVPFDAALAHQGGALIVLGFAIAHWRGFYGEYAPETAVVLRR</sequence>
<protein>
    <recommendedName>
        <fullName evidence="12">Heme A synthase</fullName>
        <shortName evidence="12">HAS</shortName>
        <ecNumber evidence="12">1.17.99.9</ecNumber>
    </recommendedName>
    <alternativeName>
        <fullName evidence="12">Cytochrome aa3-controlling protein</fullName>
    </alternativeName>
</protein>
<organism evidence="13 14">
    <name type="scientific">Rhizobium daejeonense</name>
    <dbReference type="NCBI Taxonomy" id="240521"/>
    <lineage>
        <taxon>Bacteria</taxon>
        <taxon>Pseudomonadati</taxon>
        <taxon>Pseudomonadota</taxon>
        <taxon>Alphaproteobacteria</taxon>
        <taxon>Hyphomicrobiales</taxon>
        <taxon>Rhizobiaceae</taxon>
        <taxon>Rhizobium/Agrobacterium group</taxon>
        <taxon>Rhizobium</taxon>
    </lineage>
</organism>
<keyword evidence="8 12" id="KW-0350">Heme biosynthesis</keyword>
<evidence type="ECO:0000256" key="2">
    <source>
        <dbReference type="ARBA" id="ARBA00004141"/>
    </source>
</evidence>
<keyword evidence="7 12" id="KW-0408">Iron</keyword>
<feature type="transmembrane region" description="Helical" evidence="12">
    <location>
        <begin position="82"/>
        <end position="102"/>
    </location>
</feature>
<feature type="transmembrane region" description="Helical" evidence="12">
    <location>
        <begin position="197"/>
        <end position="215"/>
    </location>
</feature>
<comment type="catalytic activity">
    <reaction evidence="11">
        <text>Fe(II)-heme o + 2 A + H2O = Fe(II)-heme a + 2 AH2</text>
        <dbReference type="Rhea" id="RHEA:63388"/>
        <dbReference type="ChEBI" id="CHEBI:13193"/>
        <dbReference type="ChEBI" id="CHEBI:15377"/>
        <dbReference type="ChEBI" id="CHEBI:17499"/>
        <dbReference type="ChEBI" id="CHEBI:60530"/>
        <dbReference type="ChEBI" id="CHEBI:61715"/>
        <dbReference type="EC" id="1.17.99.9"/>
    </reaction>
    <physiologicalReaction direction="left-to-right" evidence="11">
        <dbReference type="Rhea" id="RHEA:63389"/>
    </physiologicalReaction>
</comment>
<comment type="pathway">
    <text evidence="10 12">Porphyrin-containing compound metabolism; heme A biosynthesis; heme A from heme O: step 1/1.</text>
</comment>
<comment type="subunit">
    <text evidence="12">Interacts with CtaB.</text>
</comment>
<dbReference type="EC" id="1.17.99.9" evidence="12"/>
<keyword evidence="14" id="KW-1185">Reference proteome</keyword>
<evidence type="ECO:0000313" key="13">
    <source>
        <dbReference type="EMBL" id="NGO64502.1"/>
    </source>
</evidence>
<dbReference type="Proteomes" id="UP000477849">
    <property type="component" value="Unassembled WGS sequence"/>
</dbReference>
<proteinExistence type="inferred from homology"/>
<feature type="transmembrane region" description="Helical" evidence="12">
    <location>
        <begin position="361"/>
        <end position="381"/>
    </location>
</feature>
<dbReference type="InterPro" id="IPR023754">
    <property type="entry name" value="HemeA_Synthase_type2"/>
</dbReference>
<evidence type="ECO:0000256" key="6">
    <source>
        <dbReference type="ARBA" id="ARBA00023002"/>
    </source>
</evidence>
<dbReference type="GO" id="GO:0006784">
    <property type="term" value="P:heme A biosynthetic process"/>
    <property type="evidence" value="ECO:0007669"/>
    <property type="project" value="UniProtKB-UniRule"/>
</dbReference>
<dbReference type="PANTHER" id="PTHR23289">
    <property type="entry name" value="CYTOCHROME C OXIDASE ASSEMBLY PROTEIN COX15"/>
    <property type="match status" value="1"/>
</dbReference>
<accession>A0A6M1RSV2</accession>
<comment type="caution">
    <text evidence="13">The sequence shown here is derived from an EMBL/GenBank/DDBJ whole genome shotgun (WGS) entry which is preliminary data.</text>
</comment>
<dbReference type="InterPro" id="IPR003780">
    <property type="entry name" value="COX15/CtaA_fam"/>
</dbReference>
<dbReference type="GO" id="GO:0120547">
    <property type="term" value="F:heme A synthase activity"/>
    <property type="evidence" value="ECO:0007669"/>
    <property type="project" value="UniProtKB-EC"/>
</dbReference>
<evidence type="ECO:0000256" key="9">
    <source>
        <dbReference type="ARBA" id="ARBA00023136"/>
    </source>
</evidence>
<evidence type="ECO:0000256" key="12">
    <source>
        <dbReference type="HAMAP-Rule" id="MF_01665"/>
    </source>
</evidence>
<feature type="transmembrane region" description="Helical" evidence="12">
    <location>
        <begin position="267"/>
        <end position="288"/>
    </location>
</feature>
<feature type="transmembrane region" description="Helical" evidence="12">
    <location>
        <begin position="227"/>
        <end position="247"/>
    </location>
</feature>
<feature type="binding site" description="axial binding residue" evidence="12">
    <location>
        <position position="391"/>
    </location>
    <ligand>
        <name>heme</name>
        <dbReference type="ChEBI" id="CHEBI:30413"/>
    </ligand>
    <ligandPart>
        <name>Fe</name>
        <dbReference type="ChEBI" id="CHEBI:18248"/>
    </ligandPart>
</feature>
<keyword evidence="9 12" id="KW-0472">Membrane</keyword>
<dbReference type="UniPathway" id="UPA00269">
    <property type="reaction ID" value="UER00713"/>
</dbReference>
<dbReference type="HAMAP" id="MF_01665">
    <property type="entry name" value="HemeA_synth_type2"/>
    <property type="match status" value="1"/>
</dbReference>
<feature type="transmembrane region" description="Helical" evidence="12">
    <location>
        <begin position="387"/>
        <end position="406"/>
    </location>
</feature>
<dbReference type="EMBL" id="JAAKZH010000003">
    <property type="protein sequence ID" value="NGO64502.1"/>
    <property type="molecule type" value="Genomic_DNA"/>
</dbReference>
<evidence type="ECO:0000256" key="10">
    <source>
        <dbReference type="ARBA" id="ARBA00044501"/>
    </source>
</evidence>
<dbReference type="Pfam" id="PF02628">
    <property type="entry name" value="COX15-CtaA"/>
    <property type="match status" value="1"/>
</dbReference>
<dbReference type="GO" id="GO:0005886">
    <property type="term" value="C:plasma membrane"/>
    <property type="evidence" value="ECO:0007669"/>
    <property type="project" value="UniProtKB-SubCell"/>
</dbReference>
<dbReference type="PANTHER" id="PTHR23289:SF2">
    <property type="entry name" value="CYTOCHROME C OXIDASE ASSEMBLY PROTEIN COX15 HOMOLOG"/>
    <property type="match status" value="1"/>
</dbReference>
<comment type="function">
    <text evidence="12">Catalyzes the conversion of heme O to heme A by two successive hydroxylations of the methyl group at C8. The first hydroxylation forms heme I, the second hydroxylation results in an unstable dihydroxymethyl group, which spontaneously dehydrates, resulting in the formyl group of heme A.</text>
</comment>
<evidence type="ECO:0000256" key="1">
    <source>
        <dbReference type="ARBA" id="ARBA00001970"/>
    </source>
</evidence>
<keyword evidence="5 12" id="KW-1133">Transmembrane helix</keyword>
<evidence type="ECO:0000313" key="14">
    <source>
        <dbReference type="Proteomes" id="UP000477849"/>
    </source>
</evidence>
<keyword evidence="3 12" id="KW-0812">Transmembrane</keyword>
<gene>
    <name evidence="12" type="primary">ctaA</name>
    <name evidence="13" type="ORF">G6N76_12580</name>
</gene>
<evidence type="ECO:0000256" key="5">
    <source>
        <dbReference type="ARBA" id="ARBA00022989"/>
    </source>
</evidence>
<feature type="transmembrane region" description="Helical" evidence="12">
    <location>
        <begin position="167"/>
        <end position="185"/>
    </location>
</feature>
<reference evidence="13 14" key="1">
    <citation type="submission" date="2020-02" db="EMBL/GenBank/DDBJ databases">
        <title>Genome sequence of the type strain CCBAU10050 of Rhizobium daejeonense.</title>
        <authorList>
            <person name="Gao J."/>
            <person name="Sun J."/>
        </authorList>
    </citation>
    <scope>NUCLEOTIDE SEQUENCE [LARGE SCALE GENOMIC DNA]</scope>
    <source>
        <strain evidence="13 14">CCBAU10050</strain>
    </source>
</reference>